<comment type="caution">
    <text evidence="1">The sequence shown here is derived from an EMBL/GenBank/DDBJ whole genome shotgun (WGS) entry which is preliminary data.</text>
</comment>
<keyword evidence="2" id="KW-1185">Reference proteome</keyword>
<dbReference type="Proteomes" id="UP000811492">
    <property type="component" value="Unassembled WGS sequence"/>
</dbReference>
<accession>A0ABS5M8D1</accession>
<gene>
    <name evidence="1" type="ORF">JSQ98_14820</name>
</gene>
<sequence length="73" mass="8421">MPQPSKGERDQFTVRVPVDFAKILTQKAEEEGFRYTSEFFIELAARALDLPQFSPVHKENQLDMLKEVHSRAA</sequence>
<evidence type="ECO:0000313" key="2">
    <source>
        <dbReference type="Proteomes" id="UP000811492"/>
    </source>
</evidence>
<dbReference type="EMBL" id="JAFEVO010000002">
    <property type="protein sequence ID" value="MBS3183457.1"/>
    <property type="molecule type" value="Genomic_DNA"/>
</dbReference>
<reference evidence="1 2" key="1">
    <citation type="submission" date="2021-02" db="EMBL/GenBank/DDBJ databases">
        <title>Draft genome and description of Leucobacter sp nov strain Marseille-Q4368.</title>
        <authorList>
            <person name="Boxberger M."/>
            <person name="La Scola B."/>
        </authorList>
    </citation>
    <scope>NUCLEOTIDE SEQUENCE [LARGE SCALE GENOMIC DNA]</scope>
    <source>
        <strain evidence="1 2">Marseille-Q4368</strain>
    </source>
</reference>
<dbReference type="RefSeq" id="WP_211650595.1">
    <property type="nucleotide sequence ID" value="NZ_JAFEVO010000002.1"/>
</dbReference>
<evidence type="ECO:0000313" key="1">
    <source>
        <dbReference type="EMBL" id="MBS3183457.1"/>
    </source>
</evidence>
<name>A0ABS5M8D1_9MICO</name>
<organism evidence="1 2">
    <name type="scientific">Leucobacter manosquensis</name>
    <dbReference type="NCBI Taxonomy" id="2810611"/>
    <lineage>
        <taxon>Bacteria</taxon>
        <taxon>Bacillati</taxon>
        <taxon>Actinomycetota</taxon>
        <taxon>Actinomycetes</taxon>
        <taxon>Micrococcales</taxon>
        <taxon>Microbacteriaceae</taxon>
        <taxon>Leucobacter</taxon>
    </lineage>
</organism>
<proteinExistence type="predicted"/>
<protein>
    <recommendedName>
        <fullName evidence="3">Toxin-antitoxin system HicB family antitoxin</fullName>
    </recommendedName>
</protein>
<evidence type="ECO:0008006" key="3">
    <source>
        <dbReference type="Google" id="ProtNLM"/>
    </source>
</evidence>